<evidence type="ECO:0000313" key="1">
    <source>
        <dbReference type="EMBL" id="KAG8489367.1"/>
    </source>
</evidence>
<sequence>MMIIWLGFWNTIRIINRARLRCWLLTIKRLYRYVTATLLEDSDNGRIYHQQIQLRLQFFPDTAAAEKAIALVSGVAPQY</sequence>
<organism evidence="1 3">
    <name type="scientific">Gossypium anomalum</name>
    <dbReference type="NCBI Taxonomy" id="47600"/>
    <lineage>
        <taxon>Eukaryota</taxon>
        <taxon>Viridiplantae</taxon>
        <taxon>Streptophyta</taxon>
        <taxon>Embryophyta</taxon>
        <taxon>Tracheophyta</taxon>
        <taxon>Spermatophyta</taxon>
        <taxon>Magnoliopsida</taxon>
        <taxon>eudicotyledons</taxon>
        <taxon>Gunneridae</taxon>
        <taxon>Pentapetalae</taxon>
        <taxon>rosids</taxon>
        <taxon>malvids</taxon>
        <taxon>Malvales</taxon>
        <taxon>Malvaceae</taxon>
        <taxon>Malvoideae</taxon>
        <taxon>Gossypium</taxon>
    </lineage>
</organism>
<dbReference type="OrthoDB" id="939989at2759"/>
<proteinExistence type="predicted"/>
<gene>
    <name evidence="2" type="ORF">CXB51_017484</name>
    <name evidence="1" type="ORF">CXB51_017485</name>
</gene>
<comment type="caution">
    <text evidence="1">The sequence shown here is derived from an EMBL/GenBank/DDBJ whole genome shotgun (WGS) entry which is preliminary data.</text>
</comment>
<accession>A0A8J6CVW2</accession>
<protein>
    <submittedName>
        <fullName evidence="1">Uncharacterized protein</fullName>
    </submittedName>
</protein>
<reference evidence="1 3" key="1">
    <citation type="journal article" date="2021" name="bioRxiv">
        <title>The Gossypium anomalum genome as a resource for cotton improvement and evolutionary analysis of hybrid incompatibility.</title>
        <authorList>
            <person name="Grover C.E."/>
            <person name="Yuan D."/>
            <person name="Arick M.A."/>
            <person name="Miller E.R."/>
            <person name="Hu G."/>
            <person name="Peterson D.G."/>
            <person name="Wendel J.F."/>
            <person name="Udall J.A."/>
        </authorList>
    </citation>
    <scope>NUCLEOTIDE SEQUENCE [LARGE SCALE GENOMIC DNA]</scope>
    <source>
        <strain evidence="1">JFW-Udall</strain>
        <tissue evidence="1">Leaf</tissue>
    </source>
</reference>
<dbReference type="EMBL" id="JAHUZN010000007">
    <property type="protein sequence ID" value="KAG8489367.1"/>
    <property type="molecule type" value="Genomic_DNA"/>
</dbReference>
<name>A0A8J6CVW2_9ROSI</name>
<keyword evidence="3" id="KW-1185">Reference proteome</keyword>
<dbReference type="Proteomes" id="UP000701853">
    <property type="component" value="Chromosome 7"/>
</dbReference>
<evidence type="ECO:0000313" key="2">
    <source>
        <dbReference type="EMBL" id="KAG8489376.1"/>
    </source>
</evidence>
<evidence type="ECO:0000313" key="3">
    <source>
        <dbReference type="Proteomes" id="UP000701853"/>
    </source>
</evidence>
<dbReference type="EMBL" id="JAHUZN010000007">
    <property type="protein sequence ID" value="KAG8489376.1"/>
    <property type="molecule type" value="Genomic_DNA"/>
</dbReference>
<dbReference type="AlphaFoldDB" id="A0A8J6CVW2"/>